<dbReference type="InterPro" id="IPR003734">
    <property type="entry name" value="DUF155"/>
</dbReference>
<reference evidence="3 4" key="1">
    <citation type="submission" date="2020-09" db="EMBL/GenBank/DDBJ databases">
        <title>Paenibacillus sp. strain PR3 16S rRNA gene Genome sequencing and assembly.</title>
        <authorList>
            <person name="Kim J."/>
        </authorList>
    </citation>
    <scope>NUCLEOTIDE SEQUENCE [LARGE SCALE GENOMIC DNA]</scope>
    <source>
        <strain evidence="3 4">PR3</strain>
    </source>
</reference>
<protein>
    <submittedName>
        <fullName evidence="3">RMD1 family protein</fullName>
    </submittedName>
</protein>
<feature type="transmembrane region" description="Helical" evidence="1">
    <location>
        <begin position="253"/>
        <end position="277"/>
    </location>
</feature>
<dbReference type="PANTHER" id="PTHR16255:SF1">
    <property type="entry name" value="REQUIRED FOR MEIOTIC NUCLEAR DIVISION PROTEIN 1 HOMOLOG"/>
    <property type="match status" value="1"/>
</dbReference>
<keyword evidence="1" id="KW-0812">Transmembrane</keyword>
<evidence type="ECO:0000313" key="3">
    <source>
        <dbReference type="EMBL" id="MBD3921914.1"/>
    </source>
</evidence>
<accession>A0ABR8N4Z7</accession>
<comment type="caution">
    <text evidence="3">The sequence shown here is derived from an EMBL/GenBank/DDBJ whole genome shotgun (WGS) entry which is preliminary data.</text>
</comment>
<dbReference type="Proteomes" id="UP000609346">
    <property type="component" value="Unassembled WGS sequence"/>
</dbReference>
<organism evidence="3 4">
    <name type="scientific">Paenibacillus terricola</name>
    <dbReference type="NCBI Taxonomy" id="2763503"/>
    <lineage>
        <taxon>Bacteria</taxon>
        <taxon>Bacillati</taxon>
        <taxon>Bacillota</taxon>
        <taxon>Bacilli</taxon>
        <taxon>Bacillales</taxon>
        <taxon>Paenibacillaceae</taxon>
        <taxon>Paenibacillus</taxon>
    </lineage>
</organism>
<name>A0ABR8N4Z7_9BACL</name>
<keyword evidence="1" id="KW-1133">Transmembrane helix</keyword>
<dbReference type="EMBL" id="JACXZA010000007">
    <property type="protein sequence ID" value="MBD3921914.1"/>
    <property type="molecule type" value="Genomic_DNA"/>
</dbReference>
<evidence type="ECO:0000259" key="2">
    <source>
        <dbReference type="Pfam" id="PF02582"/>
    </source>
</evidence>
<proteinExistence type="predicted"/>
<feature type="domain" description="DUF155" evidence="2">
    <location>
        <begin position="57"/>
        <end position="228"/>
    </location>
</feature>
<dbReference type="PANTHER" id="PTHR16255">
    <property type="entry name" value="REQUIRED FOR MEIOTIC NUCLEAR DIVISION PROTEIN 1 HOMOLOG"/>
    <property type="match status" value="1"/>
</dbReference>
<evidence type="ECO:0000256" key="1">
    <source>
        <dbReference type="SAM" id="Phobius"/>
    </source>
</evidence>
<keyword evidence="4" id="KW-1185">Reference proteome</keyword>
<dbReference type="Pfam" id="PF02582">
    <property type="entry name" value="DUF155"/>
    <property type="match status" value="1"/>
</dbReference>
<gene>
    <name evidence="3" type="ORF">H8B09_24345</name>
</gene>
<sequence length="278" mass="32014">MKELTFKAFAIANEIDLNKIATHCGIPKKFTWEEPLILRGDTLKSILHKEVDKSQQVLVFSFGSVVFINQGHADEISAFLRFVHTFEPGIDLINAHQYTDDYSLHTDKKAEFQLTDEYVVVSEYESFYPELISTVLAKSVALEKIEEQSGKIHDRLELLIDRLESGRMRIGNKELARQTASIMRHESNTISYIMILDKPDITWTISSAGEFYDRMSEFFELSDRFTILKSKTEVLYRIMEGFSTISHSIRGLFVEWIIVILIVIEVLLAILQITGWLP</sequence>
<dbReference type="InterPro" id="IPR051624">
    <property type="entry name" value="RMD1/Sad1-interacting"/>
</dbReference>
<keyword evidence="1" id="KW-0472">Membrane</keyword>
<evidence type="ECO:0000313" key="4">
    <source>
        <dbReference type="Proteomes" id="UP000609346"/>
    </source>
</evidence>